<feature type="domain" description="NodB homology" evidence="1">
    <location>
        <begin position="19"/>
        <end position="199"/>
    </location>
</feature>
<protein>
    <submittedName>
        <fullName evidence="2">Polysaccharide deacetylase family sporulation protein PdaB</fullName>
    </submittedName>
</protein>
<dbReference type="InterPro" id="IPR002509">
    <property type="entry name" value="NODB_dom"/>
</dbReference>
<organism evidence="2 3">
    <name type="scientific">Lederbergia wuyishanensis</name>
    <dbReference type="NCBI Taxonomy" id="1347903"/>
    <lineage>
        <taxon>Bacteria</taxon>
        <taxon>Bacillati</taxon>
        <taxon>Bacillota</taxon>
        <taxon>Bacilli</taxon>
        <taxon>Bacillales</taxon>
        <taxon>Bacillaceae</taxon>
        <taxon>Lederbergia</taxon>
    </lineage>
</organism>
<evidence type="ECO:0000259" key="1">
    <source>
        <dbReference type="PROSITE" id="PS51677"/>
    </source>
</evidence>
<dbReference type="PANTHER" id="PTHR10587:SF128">
    <property type="entry name" value="POLYSACCHARIDE DEACETYLASE PDAB-RELATED"/>
    <property type="match status" value="1"/>
</dbReference>
<gene>
    <name evidence="2" type="ORF">J2S14_003013</name>
</gene>
<dbReference type="SUPFAM" id="SSF88713">
    <property type="entry name" value="Glycoside hydrolase/deacetylase"/>
    <property type="match status" value="1"/>
</dbReference>
<proteinExistence type="predicted"/>
<dbReference type="InterPro" id="IPR011330">
    <property type="entry name" value="Glyco_hydro/deAcase_b/a-brl"/>
</dbReference>
<dbReference type="PROSITE" id="PS51677">
    <property type="entry name" value="NODB"/>
    <property type="match status" value="1"/>
</dbReference>
<reference evidence="2 3" key="1">
    <citation type="submission" date="2023-07" db="EMBL/GenBank/DDBJ databases">
        <title>Genomic Encyclopedia of Type Strains, Phase IV (KMG-IV): sequencing the most valuable type-strain genomes for metagenomic binning, comparative biology and taxonomic classification.</title>
        <authorList>
            <person name="Goeker M."/>
        </authorList>
    </citation>
    <scope>NUCLEOTIDE SEQUENCE [LARGE SCALE GENOMIC DNA]</scope>
    <source>
        <strain evidence="2 3">DSM 27848</strain>
    </source>
</reference>
<dbReference type="PANTHER" id="PTHR10587">
    <property type="entry name" value="GLYCOSYL TRANSFERASE-RELATED"/>
    <property type="match status" value="1"/>
</dbReference>
<accession>A0ABU0D716</accession>
<dbReference type="Proteomes" id="UP001232343">
    <property type="component" value="Unassembled WGS sequence"/>
</dbReference>
<dbReference type="Pfam" id="PF01522">
    <property type="entry name" value="Polysacc_deac_1"/>
    <property type="match status" value="1"/>
</dbReference>
<dbReference type="InterPro" id="IPR050248">
    <property type="entry name" value="Polysacc_deacetylase_ArnD"/>
</dbReference>
<dbReference type="RefSeq" id="WP_244682448.1">
    <property type="nucleotide sequence ID" value="NZ_JALIRM010000011.1"/>
</dbReference>
<evidence type="ECO:0000313" key="2">
    <source>
        <dbReference type="EMBL" id="MDQ0344172.1"/>
    </source>
</evidence>
<keyword evidence="3" id="KW-1185">Reference proteome</keyword>
<name>A0ABU0D716_9BACI</name>
<sequence length="212" mass="24113">MDQSKKWKSVYYNVPVERNAVALTFDIGNGNETYKKVLHVLSEKKVNKATFFLSSPVISEYPEIAKSIKDAGFEIGSHGHNHYNYTEYDDQWIEEQVKKAENIIFGLTGVRTNLIRTPNGNFDQRVLKKLSELGYTTIHWSADSFDWMNPGVEVITHRVLSKAKRGVIILMHASDTAKQTHLALPGIIDGLRRKGFEFNTVTELITESQLIN</sequence>
<dbReference type="Gene3D" id="3.20.20.370">
    <property type="entry name" value="Glycoside hydrolase/deacetylase"/>
    <property type="match status" value="1"/>
</dbReference>
<evidence type="ECO:0000313" key="3">
    <source>
        <dbReference type="Proteomes" id="UP001232343"/>
    </source>
</evidence>
<comment type="caution">
    <text evidence="2">The sequence shown here is derived from an EMBL/GenBank/DDBJ whole genome shotgun (WGS) entry which is preliminary data.</text>
</comment>
<dbReference type="EMBL" id="JAUSUO010000008">
    <property type="protein sequence ID" value="MDQ0344172.1"/>
    <property type="molecule type" value="Genomic_DNA"/>
</dbReference>